<name>A0A839K273_9FIRM</name>
<accession>A0A839K273</accession>
<sequence>MKGELIGEGNTAEIYQWGEKEILKLFRQDYAQAGIEKEYRNSQKVQECGLPVPKVGSMIQYEGRSGIIYEYIQGTSMLDLLLKQPLSLKRNIAHFAALHYEIHQCKAEGLSKYKDILEWNIRHAKQLSEEEKQLILARLQELPDGEALCHGDYHPGNVIRTNDKSMILDWMTAAAGSPSADVARTTLLFMAGNLPSGGLARYFTKKIRKYIAKVYQKQYMKLSGMSIKEINGWRLPIMAARLVEWIPENEAEHFLEEIRRELSLTT</sequence>
<proteinExistence type="predicted"/>
<dbReference type="InterPro" id="IPR011009">
    <property type="entry name" value="Kinase-like_dom_sf"/>
</dbReference>
<dbReference type="Pfam" id="PF01636">
    <property type="entry name" value="APH"/>
    <property type="match status" value="1"/>
</dbReference>
<dbReference type="InterPro" id="IPR051678">
    <property type="entry name" value="AGP_Transferase"/>
</dbReference>
<dbReference type="EMBL" id="JACEGA010000001">
    <property type="protein sequence ID" value="MBB2184015.1"/>
    <property type="molecule type" value="Genomic_DNA"/>
</dbReference>
<protein>
    <submittedName>
        <fullName evidence="2">Phosphotransferase</fullName>
    </submittedName>
</protein>
<comment type="caution">
    <text evidence="2">The sequence shown here is derived from an EMBL/GenBank/DDBJ whole genome shotgun (WGS) entry which is preliminary data.</text>
</comment>
<dbReference type="GO" id="GO:0016740">
    <property type="term" value="F:transferase activity"/>
    <property type="evidence" value="ECO:0007669"/>
    <property type="project" value="UniProtKB-KW"/>
</dbReference>
<evidence type="ECO:0000313" key="3">
    <source>
        <dbReference type="Proteomes" id="UP000574276"/>
    </source>
</evidence>
<dbReference type="RefSeq" id="WP_228353614.1">
    <property type="nucleotide sequence ID" value="NZ_JACEGA010000001.1"/>
</dbReference>
<dbReference type="InterPro" id="IPR002575">
    <property type="entry name" value="Aminoglycoside_PTrfase"/>
</dbReference>
<dbReference type="Gene3D" id="3.90.1200.10">
    <property type="match status" value="1"/>
</dbReference>
<keyword evidence="2" id="KW-0808">Transferase</keyword>
<feature type="domain" description="Aminoglycoside phosphotransferase" evidence="1">
    <location>
        <begin position="5"/>
        <end position="190"/>
    </location>
</feature>
<dbReference type="AlphaFoldDB" id="A0A839K273"/>
<keyword evidence="3" id="KW-1185">Reference proteome</keyword>
<dbReference type="Proteomes" id="UP000574276">
    <property type="component" value="Unassembled WGS sequence"/>
</dbReference>
<reference evidence="2 3" key="1">
    <citation type="submission" date="2020-07" db="EMBL/GenBank/DDBJ databases">
        <title>Characterization and genome sequencing of isolate MD1, a novel member within the family Lachnospiraceae.</title>
        <authorList>
            <person name="Rettenmaier R."/>
            <person name="Di Bello L."/>
            <person name="Zinser C."/>
            <person name="Scheitz K."/>
            <person name="Liebl W."/>
            <person name="Zverlov V."/>
        </authorList>
    </citation>
    <scope>NUCLEOTIDE SEQUENCE [LARGE SCALE GENOMIC DNA]</scope>
    <source>
        <strain evidence="2 3">MD1</strain>
    </source>
</reference>
<evidence type="ECO:0000259" key="1">
    <source>
        <dbReference type="Pfam" id="PF01636"/>
    </source>
</evidence>
<gene>
    <name evidence="2" type="ORF">H0486_14135</name>
</gene>
<dbReference type="PANTHER" id="PTHR21310">
    <property type="entry name" value="AMINOGLYCOSIDE PHOSPHOTRANSFERASE-RELATED-RELATED"/>
    <property type="match status" value="1"/>
</dbReference>
<dbReference type="SUPFAM" id="SSF56112">
    <property type="entry name" value="Protein kinase-like (PK-like)"/>
    <property type="match status" value="1"/>
</dbReference>
<evidence type="ECO:0000313" key="2">
    <source>
        <dbReference type="EMBL" id="MBB2184015.1"/>
    </source>
</evidence>
<organism evidence="2 3">
    <name type="scientific">Variimorphobacter saccharofermentans</name>
    <dbReference type="NCBI Taxonomy" id="2755051"/>
    <lineage>
        <taxon>Bacteria</taxon>
        <taxon>Bacillati</taxon>
        <taxon>Bacillota</taxon>
        <taxon>Clostridia</taxon>
        <taxon>Lachnospirales</taxon>
        <taxon>Lachnospiraceae</taxon>
        <taxon>Variimorphobacter</taxon>
    </lineage>
</organism>